<keyword evidence="1" id="KW-0812">Transmembrane</keyword>
<evidence type="ECO:0000256" key="1">
    <source>
        <dbReference type="SAM" id="Phobius"/>
    </source>
</evidence>
<accession>A0A644W637</accession>
<feature type="transmembrane region" description="Helical" evidence="1">
    <location>
        <begin position="39"/>
        <end position="59"/>
    </location>
</feature>
<name>A0A644W637_9ZZZZ</name>
<protein>
    <recommendedName>
        <fullName evidence="3">Ferric oxidoreductase domain-containing protein</fullName>
    </recommendedName>
</protein>
<proteinExistence type="predicted"/>
<comment type="caution">
    <text evidence="2">The sequence shown here is derived from an EMBL/GenBank/DDBJ whole genome shotgun (WGS) entry which is preliminary data.</text>
</comment>
<evidence type="ECO:0008006" key="3">
    <source>
        <dbReference type="Google" id="ProtNLM"/>
    </source>
</evidence>
<gene>
    <name evidence="2" type="ORF">SDC9_45452</name>
</gene>
<evidence type="ECO:0000313" key="2">
    <source>
        <dbReference type="EMBL" id="MPL99235.1"/>
    </source>
</evidence>
<keyword evidence="1" id="KW-0472">Membrane</keyword>
<sequence>MLGQYYLATGIGAFSLVAVAVITGLFGRRLRKVFSAPKVLLVHKASALAGAFLALLHVLGVHGY</sequence>
<dbReference type="AlphaFoldDB" id="A0A644W637"/>
<reference evidence="2" key="1">
    <citation type="submission" date="2019-08" db="EMBL/GenBank/DDBJ databases">
        <authorList>
            <person name="Kucharzyk K."/>
            <person name="Murdoch R.W."/>
            <person name="Higgins S."/>
            <person name="Loffler F."/>
        </authorList>
    </citation>
    <scope>NUCLEOTIDE SEQUENCE</scope>
</reference>
<keyword evidence="1" id="KW-1133">Transmembrane helix</keyword>
<dbReference type="EMBL" id="VSSQ01000654">
    <property type="protein sequence ID" value="MPL99235.1"/>
    <property type="molecule type" value="Genomic_DNA"/>
</dbReference>
<organism evidence="2">
    <name type="scientific">bioreactor metagenome</name>
    <dbReference type="NCBI Taxonomy" id="1076179"/>
    <lineage>
        <taxon>unclassified sequences</taxon>
        <taxon>metagenomes</taxon>
        <taxon>ecological metagenomes</taxon>
    </lineage>
</organism>
<feature type="transmembrane region" description="Helical" evidence="1">
    <location>
        <begin position="6"/>
        <end position="27"/>
    </location>
</feature>